<dbReference type="GO" id="GO:0008270">
    <property type="term" value="F:zinc ion binding"/>
    <property type="evidence" value="ECO:0007669"/>
    <property type="project" value="InterPro"/>
</dbReference>
<dbReference type="GO" id="GO:0140662">
    <property type="term" value="F:ATP-dependent protein folding chaperone"/>
    <property type="evidence" value="ECO:0007669"/>
    <property type="project" value="InterPro"/>
</dbReference>
<reference evidence="11" key="1">
    <citation type="submission" date="2020-05" db="UniProtKB">
        <authorList>
            <consortium name="EnsemblMetazoa"/>
        </authorList>
    </citation>
    <scope>IDENTIFICATION</scope>
    <source>
        <strain evidence="11">Yale</strain>
    </source>
</reference>
<dbReference type="NCBIfam" id="NF003745">
    <property type="entry name" value="PRK05342.1"/>
    <property type="match status" value="1"/>
</dbReference>
<dbReference type="SUPFAM" id="SSF109998">
    <property type="entry name" value="Triger factor/SurA peptide-binding domain-like"/>
    <property type="match status" value="1"/>
</dbReference>
<dbReference type="InterPro" id="IPR023562">
    <property type="entry name" value="ClpP/TepA"/>
</dbReference>
<dbReference type="InterPro" id="IPR003593">
    <property type="entry name" value="AAA+_ATPase"/>
</dbReference>
<evidence type="ECO:0000313" key="11">
    <source>
        <dbReference type="EnsemblMetazoa" id="GMOY008158-PA"/>
    </source>
</evidence>
<evidence type="ECO:0000256" key="1">
    <source>
        <dbReference type="ARBA" id="ARBA00007039"/>
    </source>
</evidence>
<dbReference type="VEuPathDB" id="VectorBase:GMOY008158"/>
<dbReference type="GO" id="GO:0016887">
    <property type="term" value="F:ATP hydrolysis activity"/>
    <property type="evidence" value="ECO:0007669"/>
    <property type="project" value="InterPro"/>
</dbReference>
<dbReference type="InterPro" id="IPR027417">
    <property type="entry name" value="P-loop_NTPase"/>
</dbReference>
<dbReference type="InterPro" id="IPR050052">
    <property type="entry name" value="ATP-dep_Clp_protease_ClpX"/>
</dbReference>
<dbReference type="SUPFAM" id="SSF52540">
    <property type="entry name" value="P-loop containing nucleoside triphosphate hydrolases"/>
    <property type="match status" value="1"/>
</dbReference>
<keyword evidence="4" id="KW-0378">Hydrolase</keyword>
<dbReference type="InterPro" id="IPR001907">
    <property type="entry name" value="ClpP"/>
</dbReference>
<dbReference type="SMART" id="SM00994">
    <property type="entry name" value="zf-C4_ClpX"/>
    <property type="match status" value="1"/>
</dbReference>
<evidence type="ECO:0000259" key="9">
    <source>
        <dbReference type="SMART" id="SM00994"/>
    </source>
</evidence>
<comment type="catalytic activity">
    <reaction evidence="7">
        <text>Hydrolysis of proteins to small peptides in the presence of ATP and magnesium. alpha-casein is the usual test substrate. In the absence of ATP, only oligopeptides shorter than five residues are hydrolyzed (such as succinyl-Leu-Tyr-|-NHMec, and Leu-Tyr-Leu-|-Tyr-Trp, in which cleavage of the -Tyr-|-Leu- and -Tyr-|-Trp bonds also occurs).</text>
        <dbReference type="EC" id="3.4.21.92"/>
    </reaction>
</comment>
<dbReference type="InterPro" id="IPR038366">
    <property type="entry name" value="Znf_CppX_C4_sf"/>
</dbReference>
<evidence type="ECO:0000256" key="3">
    <source>
        <dbReference type="ARBA" id="ARBA00022741"/>
    </source>
</evidence>
<keyword evidence="12" id="KW-1185">Reference proteome</keyword>
<dbReference type="STRING" id="37546.A0A1B0G4B1"/>
<dbReference type="Pfam" id="PF00574">
    <property type="entry name" value="CLP_protease"/>
    <property type="match status" value="1"/>
</dbReference>
<feature type="active site" evidence="7">
    <location>
        <position position="151"/>
    </location>
</feature>
<dbReference type="NCBIfam" id="TIGR00382">
    <property type="entry name" value="clpX"/>
    <property type="match status" value="1"/>
</dbReference>
<dbReference type="HAMAP" id="MF_00444">
    <property type="entry name" value="ClpP"/>
    <property type="match status" value="1"/>
</dbReference>
<dbReference type="GO" id="GO:0005524">
    <property type="term" value="F:ATP binding"/>
    <property type="evidence" value="ECO:0007669"/>
    <property type="project" value="UniProtKB-KW"/>
</dbReference>
<comment type="similarity">
    <text evidence="1">Belongs to the peptidase S14 family.</text>
</comment>
<dbReference type="InterPro" id="IPR019489">
    <property type="entry name" value="Clp_ATPase_C"/>
</dbReference>
<dbReference type="GO" id="GO:0046983">
    <property type="term" value="F:protein dimerization activity"/>
    <property type="evidence" value="ECO:0007669"/>
    <property type="project" value="InterPro"/>
</dbReference>
<feature type="domain" description="Clp ATPase C-terminal" evidence="10">
    <location>
        <begin position="539"/>
        <end position="630"/>
    </location>
</feature>
<evidence type="ECO:0000256" key="7">
    <source>
        <dbReference type="PROSITE-ProRule" id="PRU10085"/>
    </source>
</evidence>
<dbReference type="Gene3D" id="1.10.8.60">
    <property type="match status" value="1"/>
</dbReference>
<dbReference type="GO" id="GO:0051603">
    <property type="term" value="P:proteolysis involved in protein catabolic process"/>
    <property type="evidence" value="ECO:0007669"/>
    <property type="project" value="TreeGrafter"/>
</dbReference>
<dbReference type="GO" id="GO:0051301">
    <property type="term" value="P:cell division"/>
    <property type="evidence" value="ECO:0007669"/>
    <property type="project" value="TreeGrafter"/>
</dbReference>
<dbReference type="GO" id="GO:0009376">
    <property type="term" value="C:HslUV protease complex"/>
    <property type="evidence" value="ECO:0007669"/>
    <property type="project" value="TreeGrafter"/>
</dbReference>
<name>A0A1B0G4B1_GLOMM</name>
<dbReference type="InterPro" id="IPR018215">
    <property type="entry name" value="ClpP_Ser_AS"/>
</dbReference>
<dbReference type="InterPro" id="IPR029045">
    <property type="entry name" value="ClpP/crotonase-like_dom_sf"/>
</dbReference>
<dbReference type="Gene3D" id="3.90.226.10">
    <property type="entry name" value="2-enoyl-CoA Hydratase, Chain A, domain 1"/>
    <property type="match status" value="2"/>
</dbReference>
<dbReference type="Pfam" id="PF07724">
    <property type="entry name" value="AAA_2"/>
    <property type="match status" value="1"/>
</dbReference>
<dbReference type="Gene3D" id="3.40.50.300">
    <property type="entry name" value="P-loop containing nucleotide triphosphate hydrolases"/>
    <property type="match status" value="1"/>
</dbReference>
<dbReference type="GO" id="GO:0004252">
    <property type="term" value="F:serine-type endopeptidase activity"/>
    <property type="evidence" value="ECO:0007669"/>
    <property type="project" value="InterPro"/>
</dbReference>
<dbReference type="InterPro" id="IPR004487">
    <property type="entry name" value="Clp_protease_ATP-bd_su_ClpX"/>
</dbReference>
<dbReference type="PANTHER" id="PTHR48102:SF7">
    <property type="entry name" value="ATP-DEPENDENT CLP PROTEASE ATP-BINDING SUBUNIT CLPX-LIKE, MITOCHONDRIAL"/>
    <property type="match status" value="1"/>
</dbReference>
<evidence type="ECO:0000256" key="2">
    <source>
        <dbReference type="ARBA" id="ARBA00022670"/>
    </source>
</evidence>
<accession>A0A1B0G4B1</accession>
<dbReference type="InterPro" id="IPR003959">
    <property type="entry name" value="ATPase_AAA_core"/>
</dbReference>
<dbReference type="SUPFAM" id="SSF52096">
    <property type="entry name" value="ClpP/crotonase"/>
    <property type="match status" value="1"/>
</dbReference>
<proteinExistence type="inferred from homology"/>
<dbReference type="EC" id="3.4.21.92" evidence="7"/>
<dbReference type="SMART" id="SM00382">
    <property type="entry name" value="AAA"/>
    <property type="match status" value="1"/>
</dbReference>
<dbReference type="GO" id="GO:0051082">
    <property type="term" value="F:unfolded protein binding"/>
    <property type="evidence" value="ECO:0007669"/>
    <property type="project" value="InterPro"/>
</dbReference>
<evidence type="ECO:0000259" key="10">
    <source>
        <dbReference type="SMART" id="SM01086"/>
    </source>
</evidence>
<sequence length="646" mass="71449">MEGELGAQNDSRKEAEKRVKLAMLFMKFSAEHKISLTQNDVLNVIVNQYVRKGTTLIPIVVEQTSRGERAYDIYSRLVKERIIFVTGPIEDNMASVIVAQLLFLESENPDKDICMYFNSPGGVVTAGLSIYDTMQYINPDVSTLCIGQAASMGSLLLAAGTKATDIEIHANEILRVKKKLNQIYEKHTGNSLKKIEGMMERNKFMDLEEARKIGLIDRVIAERTDIEIENTKVKQKAQDEVDKLITNSSDGLKVFICNECIELSHKAISQKKDRSFNSDRISDMKLLLKKPEDIKNFLSKHVVGQENAQHVLSVAMYNHCQSMVKFHAISDIEIEKSNIMLIGPTGSGKTLLAKTLAKVSDVPFAMADATTLTEAGYVGDDVESVLSRLLQAANYDVAKAQRGIVFIDEIDKITRKSESTSITRDVSGEGVQQALLKIMEGTVAYVPPQGGRKHPQQEFIQVDTSNILFICGGAFEGLDKIIEARKKGTSVGFGADISQSKEQKKKNALHDVQPEDLIKFGLILEFVGRVPITAVLDELDHEDLIHVSTEPRNALIKQYKALLAFSKVNLEFSDEAISAIAKKAISYKTGARMLRAILESLLLDIMYTSGNGGFEGSTIVITKKMVELGKATVNHNNNGNVIMVND</sequence>
<dbReference type="GO" id="GO:0004176">
    <property type="term" value="F:ATP-dependent peptidase activity"/>
    <property type="evidence" value="ECO:0007669"/>
    <property type="project" value="InterPro"/>
</dbReference>
<evidence type="ECO:0000313" key="12">
    <source>
        <dbReference type="Proteomes" id="UP000092444"/>
    </source>
</evidence>
<dbReference type="PhylomeDB" id="A0A1B0G4B1"/>
<keyword evidence="3" id="KW-0547">Nucleotide-binding</keyword>
<evidence type="ECO:0000256" key="6">
    <source>
        <dbReference type="ARBA" id="ARBA00022840"/>
    </source>
</evidence>
<dbReference type="CDD" id="cd19497">
    <property type="entry name" value="RecA-like_ClpX"/>
    <property type="match status" value="1"/>
</dbReference>
<dbReference type="EnsemblMetazoa" id="GMOY008158-RA">
    <property type="protein sequence ID" value="GMOY008158-PA"/>
    <property type="gene ID" value="GMOY008158"/>
</dbReference>
<dbReference type="Pfam" id="PF06689">
    <property type="entry name" value="zf-C4_ClpX"/>
    <property type="match status" value="1"/>
</dbReference>
<dbReference type="PRINTS" id="PR00127">
    <property type="entry name" value="CLPPROTEASEP"/>
</dbReference>
<keyword evidence="2" id="KW-0645">Protease</keyword>
<keyword evidence="6" id="KW-0067">ATP-binding</keyword>
<dbReference type="PANTHER" id="PTHR48102">
    <property type="entry name" value="ATP-DEPENDENT CLP PROTEASE ATP-BINDING SUBUNIT CLPX-LIKE, MITOCHONDRIAL-RELATED"/>
    <property type="match status" value="1"/>
</dbReference>
<dbReference type="EMBL" id="CCAG010001643">
    <property type="status" value="NOT_ANNOTATED_CDS"/>
    <property type="molecule type" value="Genomic_DNA"/>
</dbReference>
<dbReference type="Proteomes" id="UP000092444">
    <property type="component" value="Unassembled WGS sequence"/>
</dbReference>
<evidence type="ECO:0000256" key="4">
    <source>
        <dbReference type="ARBA" id="ARBA00022801"/>
    </source>
</evidence>
<dbReference type="AlphaFoldDB" id="A0A1B0G4B1"/>
<keyword evidence="5" id="KW-0720">Serine protease</keyword>
<protein>
    <recommendedName>
        <fullName evidence="7">Endopeptidase Clp</fullName>
        <ecNumber evidence="7">3.4.21.92</ecNumber>
    </recommendedName>
</protein>
<evidence type="ECO:0000259" key="8">
    <source>
        <dbReference type="SMART" id="SM00382"/>
    </source>
</evidence>
<dbReference type="CDD" id="cd07017">
    <property type="entry name" value="S14_ClpP_2"/>
    <property type="match status" value="1"/>
</dbReference>
<dbReference type="Pfam" id="PF10431">
    <property type="entry name" value="ClpB_D2-small"/>
    <property type="match status" value="1"/>
</dbReference>
<dbReference type="InterPro" id="IPR010603">
    <property type="entry name" value="Znf_CppX_C4"/>
</dbReference>
<dbReference type="Gene3D" id="6.20.220.10">
    <property type="entry name" value="ClpX chaperone, C4-type zinc finger domain"/>
    <property type="match status" value="1"/>
</dbReference>
<feature type="domain" description="ATP-dependent Clp protease ATP-binding subunit ClpX zinc ribbon" evidence="9">
    <location>
        <begin position="235"/>
        <end position="271"/>
    </location>
</feature>
<organism evidence="11 12">
    <name type="scientific">Glossina morsitans morsitans</name>
    <name type="common">Savannah tsetse fly</name>
    <dbReference type="NCBI Taxonomy" id="37546"/>
    <lineage>
        <taxon>Eukaryota</taxon>
        <taxon>Metazoa</taxon>
        <taxon>Ecdysozoa</taxon>
        <taxon>Arthropoda</taxon>
        <taxon>Hexapoda</taxon>
        <taxon>Insecta</taxon>
        <taxon>Pterygota</taxon>
        <taxon>Neoptera</taxon>
        <taxon>Endopterygota</taxon>
        <taxon>Diptera</taxon>
        <taxon>Brachycera</taxon>
        <taxon>Muscomorpha</taxon>
        <taxon>Hippoboscoidea</taxon>
        <taxon>Glossinidae</taxon>
        <taxon>Glossina</taxon>
    </lineage>
</organism>
<dbReference type="PROSITE" id="PS00381">
    <property type="entry name" value="CLP_PROTEASE_SER"/>
    <property type="match status" value="1"/>
</dbReference>
<dbReference type="SMART" id="SM01086">
    <property type="entry name" value="ClpB_D2-small"/>
    <property type="match status" value="1"/>
</dbReference>
<evidence type="ECO:0000256" key="5">
    <source>
        <dbReference type="ARBA" id="ARBA00022825"/>
    </source>
</evidence>
<dbReference type="InterPro" id="IPR027304">
    <property type="entry name" value="Trigger_fact/SurA_dom_sf"/>
</dbReference>
<feature type="domain" description="AAA+ ATPase" evidence="8">
    <location>
        <begin position="335"/>
        <end position="488"/>
    </location>
</feature>